<keyword evidence="2" id="KW-1185">Reference proteome</keyword>
<evidence type="ECO:0008006" key="3">
    <source>
        <dbReference type="Google" id="ProtNLM"/>
    </source>
</evidence>
<evidence type="ECO:0000313" key="1">
    <source>
        <dbReference type="EMBL" id="RWQ93071.1"/>
    </source>
</evidence>
<dbReference type="EMBL" id="RCNU01000011">
    <property type="protein sequence ID" value="RWQ93071.1"/>
    <property type="molecule type" value="Genomic_DNA"/>
</dbReference>
<comment type="caution">
    <text evidence="1">The sequence shown here is derived from an EMBL/GenBank/DDBJ whole genome shotgun (WGS) entry which is preliminary data.</text>
</comment>
<accession>A0A443HMP7</accession>
<evidence type="ECO:0000313" key="2">
    <source>
        <dbReference type="Proteomes" id="UP000283841"/>
    </source>
</evidence>
<dbReference type="PANTHER" id="PTHR47843">
    <property type="entry name" value="BTB DOMAIN-CONTAINING PROTEIN-RELATED"/>
    <property type="match status" value="1"/>
</dbReference>
<dbReference type="AlphaFoldDB" id="A0A443HMP7"/>
<name>A0A443HMP7_BYSSP</name>
<dbReference type="InterPro" id="IPR011333">
    <property type="entry name" value="SKP1/BTB/POZ_sf"/>
</dbReference>
<dbReference type="STRING" id="264951.A0A443HMP7"/>
<reference evidence="1 2" key="1">
    <citation type="journal article" date="2018" name="Front. Microbiol.">
        <title>Genomic and genetic insights into a cosmopolitan fungus, Paecilomyces variotii (Eurotiales).</title>
        <authorList>
            <person name="Urquhart A.S."/>
            <person name="Mondo S.J."/>
            <person name="Makela M.R."/>
            <person name="Hane J.K."/>
            <person name="Wiebenga A."/>
            <person name="He G."/>
            <person name="Mihaltcheva S."/>
            <person name="Pangilinan J."/>
            <person name="Lipzen A."/>
            <person name="Barry K."/>
            <person name="de Vries R.P."/>
            <person name="Grigoriev I.V."/>
            <person name="Idnurm A."/>
        </authorList>
    </citation>
    <scope>NUCLEOTIDE SEQUENCE [LARGE SCALE GENOMIC DNA]</scope>
    <source>
        <strain evidence="1 2">CBS 101075</strain>
    </source>
</reference>
<organism evidence="1 2">
    <name type="scientific">Byssochlamys spectabilis</name>
    <name type="common">Paecilomyces variotii</name>
    <dbReference type="NCBI Taxonomy" id="264951"/>
    <lineage>
        <taxon>Eukaryota</taxon>
        <taxon>Fungi</taxon>
        <taxon>Dikarya</taxon>
        <taxon>Ascomycota</taxon>
        <taxon>Pezizomycotina</taxon>
        <taxon>Eurotiomycetes</taxon>
        <taxon>Eurotiomycetidae</taxon>
        <taxon>Eurotiales</taxon>
        <taxon>Thermoascaceae</taxon>
        <taxon>Paecilomyces</taxon>
    </lineage>
</organism>
<dbReference type="VEuPathDB" id="FungiDB:C8Q69DRAFT_509645"/>
<proteinExistence type="predicted"/>
<dbReference type="GeneID" id="39602395"/>
<dbReference type="RefSeq" id="XP_028482716.1">
    <property type="nucleotide sequence ID" value="XM_028633118.1"/>
</dbReference>
<dbReference type="Gene3D" id="3.30.710.10">
    <property type="entry name" value="Potassium Channel Kv1.1, Chain A"/>
    <property type="match status" value="1"/>
</dbReference>
<protein>
    <recommendedName>
        <fullName evidence="3">BTB domain-containing protein</fullName>
    </recommendedName>
</protein>
<dbReference type="Proteomes" id="UP000283841">
    <property type="component" value="Unassembled WGS sequence"/>
</dbReference>
<gene>
    <name evidence="1" type="ORF">C8Q69DRAFT_509645</name>
</gene>
<sequence>MTQSSGPQLSDRAFSECPIQVMVGSEKKIYYIHPSILTSCNSSVLNARMTGGWRNNDADKPLDWTNFDEVTVECVISYLYVKDYYVPEQTFEFGASSGGDTQGQPEEKVKDIKPVIFPAKKVVVEKKTQPDNELKRPLTPLDRCLEAGLPVKTRPTAAGVFDQLSKLQKGNSGTEILTHAKVYQFAHYFLFPELEVLALQRLTQVLLELDDLKMQHLFPQLADAIRAVYGGTPDTAQDQDPARKLLSQFVALKYNLLSGEGLDAVLAEESQFSVDVTRKLARRIARIDELEKRILENANQLEKAQEEITFWRRSTPKRGVKLTPDLLRY</sequence>